<sequence length="220" mass="24666">MIFDSNFGSWNIIFNDNGGLSDEHSNGHEDDNSAQGTYNVRDAISFDGSLLCPREPFEFCPGTMSEIEEHLSPLLASVLPTPTWTSQYSESMLDPLYSWTRPRYPMSEGTCSPTDICPNDNFESQEPRDADLDLKLNDELYGYHDPCIPRPNCDLPTDCNMSYKSLTRHNEPLAQSLSLHHSSDVDIDCDSANGIMKLKLLDITERGICNRPRGQRPQGG</sequence>
<name>A0AA38P623_9AGAR</name>
<organism evidence="1 2">
    <name type="scientific">Lentinula raphanica</name>
    <dbReference type="NCBI Taxonomy" id="153919"/>
    <lineage>
        <taxon>Eukaryota</taxon>
        <taxon>Fungi</taxon>
        <taxon>Dikarya</taxon>
        <taxon>Basidiomycota</taxon>
        <taxon>Agaricomycotina</taxon>
        <taxon>Agaricomycetes</taxon>
        <taxon>Agaricomycetidae</taxon>
        <taxon>Agaricales</taxon>
        <taxon>Marasmiineae</taxon>
        <taxon>Omphalotaceae</taxon>
        <taxon>Lentinula</taxon>
    </lineage>
</organism>
<keyword evidence="2" id="KW-1185">Reference proteome</keyword>
<evidence type="ECO:0000313" key="2">
    <source>
        <dbReference type="Proteomes" id="UP001163846"/>
    </source>
</evidence>
<gene>
    <name evidence="1" type="ORF">F5878DRAFT_623644</name>
</gene>
<comment type="caution">
    <text evidence="1">The sequence shown here is derived from an EMBL/GenBank/DDBJ whole genome shotgun (WGS) entry which is preliminary data.</text>
</comment>
<reference evidence="1" key="1">
    <citation type="submission" date="2022-08" db="EMBL/GenBank/DDBJ databases">
        <authorList>
            <consortium name="DOE Joint Genome Institute"/>
            <person name="Min B."/>
            <person name="Riley R."/>
            <person name="Sierra-Patev S."/>
            <person name="Naranjo-Ortiz M."/>
            <person name="Looney B."/>
            <person name="Konkel Z."/>
            <person name="Slot J.C."/>
            <person name="Sakamoto Y."/>
            <person name="Steenwyk J.L."/>
            <person name="Rokas A."/>
            <person name="Carro J."/>
            <person name="Camarero S."/>
            <person name="Ferreira P."/>
            <person name="Molpeceres G."/>
            <person name="Ruiz-Duenas F.J."/>
            <person name="Serrano A."/>
            <person name="Henrissat B."/>
            <person name="Drula E."/>
            <person name="Hughes K.W."/>
            <person name="Mata J.L."/>
            <person name="Ishikawa N.K."/>
            <person name="Vargas-Isla R."/>
            <person name="Ushijima S."/>
            <person name="Smith C.A."/>
            <person name="Ahrendt S."/>
            <person name="Andreopoulos W."/>
            <person name="He G."/>
            <person name="Labutti K."/>
            <person name="Lipzen A."/>
            <person name="Ng V."/>
            <person name="Sandor L."/>
            <person name="Barry K."/>
            <person name="Martinez A.T."/>
            <person name="Xiao Y."/>
            <person name="Gibbons J.G."/>
            <person name="Terashima K."/>
            <person name="Hibbett D.S."/>
            <person name="Grigoriev I.V."/>
        </authorList>
    </citation>
    <scope>NUCLEOTIDE SEQUENCE</scope>
    <source>
        <strain evidence="1">TFB9207</strain>
    </source>
</reference>
<accession>A0AA38P623</accession>
<proteinExistence type="predicted"/>
<dbReference type="Proteomes" id="UP001163846">
    <property type="component" value="Unassembled WGS sequence"/>
</dbReference>
<dbReference type="AlphaFoldDB" id="A0AA38P623"/>
<protein>
    <submittedName>
        <fullName evidence="1">Uncharacterized protein</fullName>
    </submittedName>
</protein>
<dbReference type="EMBL" id="MU806278">
    <property type="protein sequence ID" value="KAJ3837007.1"/>
    <property type="molecule type" value="Genomic_DNA"/>
</dbReference>
<evidence type="ECO:0000313" key="1">
    <source>
        <dbReference type="EMBL" id="KAJ3837007.1"/>
    </source>
</evidence>